<organism evidence="2 3">
    <name type="scientific">Petrolisthes cinctipes</name>
    <name type="common">Flat porcelain crab</name>
    <dbReference type="NCBI Taxonomy" id="88211"/>
    <lineage>
        <taxon>Eukaryota</taxon>
        <taxon>Metazoa</taxon>
        <taxon>Ecdysozoa</taxon>
        <taxon>Arthropoda</taxon>
        <taxon>Crustacea</taxon>
        <taxon>Multicrustacea</taxon>
        <taxon>Malacostraca</taxon>
        <taxon>Eumalacostraca</taxon>
        <taxon>Eucarida</taxon>
        <taxon>Decapoda</taxon>
        <taxon>Pleocyemata</taxon>
        <taxon>Anomura</taxon>
        <taxon>Galatheoidea</taxon>
        <taxon>Porcellanidae</taxon>
        <taxon>Petrolisthes</taxon>
    </lineage>
</organism>
<sequence>MAQEETDRQQEGKNDGKSRETGTVEKIDR</sequence>
<evidence type="ECO:0000313" key="2">
    <source>
        <dbReference type="EMBL" id="KAK3856808.1"/>
    </source>
</evidence>
<dbReference type="EMBL" id="JAWQEG010005780">
    <property type="protein sequence ID" value="KAK3856808.1"/>
    <property type="molecule type" value="Genomic_DNA"/>
</dbReference>
<feature type="non-terminal residue" evidence="2">
    <location>
        <position position="29"/>
    </location>
</feature>
<accession>A0AAE1BTT2</accession>
<protein>
    <submittedName>
        <fullName evidence="2">Uncharacterized protein</fullName>
    </submittedName>
</protein>
<dbReference type="AlphaFoldDB" id="A0AAE1BTT2"/>
<evidence type="ECO:0000313" key="3">
    <source>
        <dbReference type="Proteomes" id="UP001286313"/>
    </source>
</evidence>
<keyword evidence="3" id="KW-1185">Reference proteome</keyword>
<gene>
    <name evidence="2" type="ORF">Pcinc_036894</name>
</gene>
<evidence type="ECO:0000256" key="1">
    <source>
        <dbReference type="SAM" id="MobiDB-lite"/>
    </source>
</evidence>
<feature type="region of interest" description="Disordered" evidence="1">
    <location>
        <begin position="1"/>
        <end position="29"/>
    </location>
</feature>
<comment type="caution">
    <text evidence="2">The sequence shown here is derived from an EMBL/GenBank/DDBJ whole genome shotgun (WGS) entry which is preliminary data.</text>
</comment>
<reference evidence="2" key="1">
    <citation type="submission" date="2023-10" db="EMBL/GenBank/DDBJ databases">
        <title>Genome assemblies of two species of porcelain crab, Petrolisthes cinctipes and Petrolisthes manimaculis (Anomura: Porcellanidae).</title>
        <authorList>
            <person name="Angst P."/>
        </authorList>
    </citation>
    <scope>NUCLEOTIDE SEQUENCE</scope>
    <source>
        <strain evidence="2">PB745_01</strain>
        <tissue evidence="2">Gill</tissue>
    </source>
</reference>
<name>A0AAE1BTT2_PETCI</name>
<dbReference type="Proteomes" id="UP001286313">
    <property type="component" value="Unassembled WGS sequence"/>
</dbReference>
<proteinExistence type="predicted"/>